<evidence type="ECO:0000256" key="1">
    <source>
        <dbReference type="SAM" id="Phobius"/>
    </source>
</evidence>
<dbReference type="PATRIC" id="fig|796941.3.peg.1694"/>
<comment type="caution">
    <text evidence="3">The sequence shown here is derived from an EMBL/GenBank/DDBJ whole genome shotgun (WGS) entry which is preliminary data.</text>
</comment>
<organism evidence="3 4">
    <name type="scientific">Peptoanaerobacter stomatis</name>
    <dbReference type="NCBI Taxonomy" id="796937"/>
    <lineage>
        <taxon>Bacteria</taxon>
        <taxon>Bacillati</taxon>
        <taxon>Bacillota</taxon>
        <taxon>Clostridia</taxon>
        <taxon>Peptostreptococcales</taxon>
        <taxon>Filifactoraceae</taxon>
        <taxon>Peptoanaerobacter</taxon>
    </lineage>
</organism>
<dbReference type="InterPro" id="IPR013491">
    <property type="entry name" value="Tape_meas_N"/>
</dbReference>
<feature type="transmembrane region" description="Helical" evidence="1">
    <location>
        <begin position="381"/>
        <end position="407"/>
    </location>
</feature>
<evidence type="ECO:0000313" key="4">
    <source>
        <dbReference type="Proteomes" id="UP000005244"/>
    </source>
</evidence>
<dbReference type="NCBIfam" id="TIGR02675">
    <property type="entry name" value="tape_meas_nterm"/>
    <property type="match status" value="1"/>
</dbReference>
<keyword evidence="4" id="KW-1185">Reference proteome</keyword>
<protein>
    <submittedName>
        <fullName evidence="3">Tape measure domain protein</fullName>
    </submittedName>
</protein>
<keyword evidence="1" id="KW-0472">Membrane</keyword>
<keyword evidence="1" id="KW-1133">Transmembrane helix</keyword>
<dbReference type="Pfam" id="PF20155">
    <property type="entry name" value="TMP_3"/>
    <property type="match status" value="1"/>
</dbReference>
<gene>
    <name evidence="3" type="ORF">HMPREF1143_1972</name>
</gene>
<feature type="domain" description="Tape measure protein N-terminal" evidence="2">
    <location>
        <begin position="104"/>
        <end position="290"/>
    </location>
</feature>
<feature type="transmembrane region" description="Helical" evidence="1">
    <location>
        <begin position="323"/>
        <end position="342"/>
    </location>
</feature>
<dbReference type="Proteomes" id="UP000005244">
    <property type="component" value="Unassembled WGS sequence"/>
</dbReference>
<evidence type="ECO:0000313" key="3">
    <source>
        <dbReference type="EMBL" id="EJU21185.1"/>
    </source>
</evidence>
<feature type="transmembrane region" description="Helical" evidence="1">
    <location>
        <begin position="354"/>
        <end position="375"/>
    </location>
</feature>
<dbReference type="AlphaFoldDB" id="J6H7J0"/>
<evidence type="ECO:0000259" key="2">
    <source>
        <dbReference type="Pfam" id="PF20155"/>
    </source>
</evidence>
<dbReference type="RefSeq" id="WP_009531425.1">
    <property type="nucleotide sequence ID" value="NZ_ALNK01000028.1"/>
</dbReference>
<feature type="transmembrane region" description="Helical" evidence="1">
    <location>
        <begin position="419"/>
        <end position="441"/>
    </location>
</feature>
<sequence length="669" mass="72333">MVNTTLGLNDNMTRVLRGIVRTLDTVITALHRLDHVSASSGSNALSLMREEIIGAQADIAELNALLNDMGANAPPDPFRSWRSNLMSLYAGVQLVSMAIRQIGNIANMADEYTSINSRVGLINDGLQTQHDLQNKILESANRTRSSYKATADLIFKIGQTGAIKGNDNQIEFAEKVNKMLKLGGGTATMNESAMLQLSQSLSSGVMQGDEFKSLMENAPALMQNIAKGMGVSKGELKKLASDGKLTTETIINAINKMGSSIDEQFNKLPRTFGENKVVFENMVGTWLARLSSTEGALGQLNQRFTDFVNFLSSPQGVEFLDNIGMALGMITGFILFIFDTIGNGIGIINDFGGVFEGVFAGVIVASLLIIIPMLWSMIPPIVAQAMAWAIIHAPILLIALAIGILVGLLKHFGITAGQVVGFVGGIFGGLAGYLVNIFFFFYNFIGQFATFFHNVFRDPVFAVQSLFFGMISNILGFFEKLINSIIDGLNVVIRAARAVGASVNELSHADFASKIKMPKSNNKNVENWENRYVDVGEFSQKGSKYAMDKLDNLTNAISKFNISGSGMGGANTAMTNTAMGEGKNIGDVGKVGKVGSIEKDVKIADEDIKMLYQMAVGDRVNNINLTVETKAPNIVNHNNISRDVDMDNVYEKIATALSNEANISVKQSY</sequence>
<accession>J6H7J0</accession>
<name>J6H7J0_9FIRM</name>
<dbReference type="EMBL" id="ALNK01000028">
    <property type="protein sequence ID" value="EJU21185.1"/>
    <property type="molecule type" value="Genomic_DNA"/>
</dbReference>
<proteinExistence type="predicted"/>
<keyword evidence="1" id="KW-0812">Transmembrane</keyword>
<reference evidence="3 4" key="1">
    <citation type="submission" date="2012-07" db="EMBL/GenBank/DDBJ databases">
        <authorList>
            <person name="Durkin A.S."/>
            <person name="McCorrison J."/>
            <person name="Torralba M."/>
            <person name="Gillis M."/>
            <person name="Methe B."/>
            <person name="Sutton G."/>
            <person name="Nelson K.E."/>
        </authorList>
    </citation>
    <scope>NUCLEOTIDE SEQUENCE [LARGE SCALE GENOMIC DNA]</scope>
    <source>
        <strain evidence="3 4">OBRC8</strain>
    </source>
</reference>